<name>A0A6J6VK23_9ZZZZ</name>
<proteinExistence type="predicted"/>
<dbReference type="AlphaFoldDB" id="A0A6J6VK23"/>
<sequence>MPPYCDAICRAVALAAGIHVALGLSGSFAEVNLQPNTPRLPRTLIAESMFCITSAITVRSDQ</sequence>
<evidence type="ECO:0000313" key="1">
    <source>
        <dbReference type="EMBL" id="CAB4771463.1"/>
    </source>
</evidence>
<gene>
    <name evidence="1" type="ORF">UFOPK2931_00168</name>
</gene>
<organism evidence="1">
    <name type="scientific">freshwater metagenome</name>
    <dbReference type="NCBI Taxonomy" id="449393"/>
    <lineage>
        <taxon>unclassified sequences</taxon>
        <taxon>metagenomes</taxon>
        <taxon>ecological metagenomes</taxon>
    </lineage>
</organism>
<protein>
    <submittedName>
        <fullName evidence="1">Unannotated protein</fullName>
    </submittedName>
</protein>
<reference evidence="1" key="1">
    <citation type="submission" date="2020-05" db="EMBL/GenBank/DDBJ databases">
        <authorList>
            <person name="Chiriac C."/>
            <person name="Salcher M."/>
            <person name="Ghai R."/>
            <person name="Kavagutti S V."/>
        </authorList>
    </citation>
    <scope>NUCLEOTIDE SEQUENCE</scope>
</reference>
<accession>A0A6J6VK23</accession>
<dbReference type="EMBL" id="CAEZZZ010000004">
    <property type="protein sequence ID" value="CAB4771463.1"/>
    <property type="molecule type" value="Genomic_DNA"/>
</dbReference>